<keyword evidence="2" id="KW-1185">Reference proteome</keyword>
<proteinExistence type="predicted"/>
<organism evidence="1 2">
    <name type="scientific">Sphingomonas canadensis</name>
    <dbReference type="NCBI Taxonomy" id="1219257"/>
    <lineage>
        <taxon>Bacteria</taxon>
        <taxon>Pseudomonadati</taxon>
        <taxon>Pseudomonadota</taxon>
        <taxon>Alphaproteobacteria</taxon>
        <taxon>Sphingomonadales</taxon>
        <taxon>Sphingomonadaceae</taxon>
        <taxon>Sphingomonas</taxon>
    </lineage>
</organism>
<accession>A0ABW3H9T4</accession>
<reference evidence="2" key="1">
    <citation type="journal article" date="2019" name="Int. J. Syst. Evol. Microbiol.">
        <title>The Global Catalogue of Microorganisms (GCM) 10K type strain sequencing project: providing services to taxonomists for standard genome sequencing and annotation.</title>
        <authorList>
            <consortium name="The Broad Institute Genomics Platform"/>
            <consortium name="The Broad Institute Genome Sequencing Center for Infectious Disease"/>
            <person name="Wu L."/>
            <person name="Ma J."/>
        </authorList>
    </citation>
    <scope>NUCLEOTIDE SEQUENCE [LARGE SCALE GENOMIC DNA]</scope>
    <source>
        <strain evidence="2">CCUG 62982</strain>
    </source>
</reference>
<gene>
    <name evidence="1" type="ORF">ACFQ1E_17845</name>
</gene>
<name>A0ABW3H9T4_9SPHN</name>
<dbReference type="EMBL" id="JBHTJG010000011">
    <property type="protein sequence ID" value="MFD0948208.1"/>
    <property type="molecule type" value="Genomic_DNA"/>
</dbReference>
<protein>
    <submittedName>
        <fullName evidence="1">Uncharacterized protein</fullName>
    </submittedName>
</protein>
<dbReference type="Proteomes" id="UP001596977">
    <property type="component" value="Unassembled WGS sequence"/>
</dbReference>
<evidence type="ECO:0000313" key="2">
    <source>
        <dbReference type="Proteomes" id="UP001596977"/>
    </source>
</evidence>
<comment type="caution">
    <text evidence="1">The sequence shown here is derived from an EMBL/GenBank/DDBJ whole genome shotgun (WGS) entry which is preliminary data.</text>
</comment>
<evidence type="ECO:0000313" key="1">
    <source>
        <dbReference type="EMBL" id="MFD0948208.1"/>
    </source>
</evidence>
<sequence length="179" mass="18589">MAVIGATPAAASGGASYTPVPDTLALLMLDSNVTLGTARAPVPIADSPELRRYDVRGRTQDAPPRTEIAAFEGMRVAPQVDSPFGENVPRPGFTLSFAGIPSLDPAAGARAALPDVLSGEGARYAVRDALSRRMRPPTALEGRLVLRIDGQTDSPVLSIGGGIPAAVLNTIPRLTQPRD</sequence>
<dbReference type="RefSeq" id="WP_264946203.1">
    <property type="nucleotide sequence ID" value="NZ_JAPDRA010000011.1"/>
</dbReference>